<evidence type="ECO:0000313" key="2">
    <source>
        <dbReference type="EMBL" id="STX09202.1"/>
    </source>
</evidence>
<dbReference type="OrthoDB" id="2942906at2"/>
<dbReference type="RefSeq" id="WP_109348744.1">
    <property type="nucleotide sequence ID" value="NZ_BJUE01000007.1"/>
</dbReference>
<sequence>MNIVIWTAVITAITTLFANILFHLLKNEFDWFTDKKRFKREHAYKQLTELYLELYGIVAQSEYIRKFIKLSKESEFTIYEVPFLEWVVKNTSLDAETKELKVELEQTDVTKYNKSKIDELVIKNSKYASSELLKLCIAHRFCKSNMVKDLEEKTQQDFFDEEVMLLRKIVNKIIIETNELLEITHMRYESNEKASGLMNTNIFKE</sequence>
<comment type="caution">
    <text evidence="2">The sequence shown here is derived from an EMBL/GenBank/DDBJ whole genome shotgun (WGS) entry which is preliminary data.</text>
</comment>
<protein>
    <submittedName>
        <fullName evidence="2">Uncharacterized protein</fullName>
    </submittedName>
</protein>
<feature type="transmembrane region" description="Helical" evidence="1">
    <location>
        <begin position="6"/>
        <end position="25"/>
    </location>
</feature>
<dbReference type="Proteomes" id="UP000254330">
    <property type="component" value="Unassembled WGS sequence"/>
</dbReference>
<keyword evidence="1" id="KW-0472">Membrane</keyword>
<dbReference type="EMBL" id="UGNP01000001">
    <property type="protein sequence ID" value="STX09202.1"/>
    <property type="molecule type" value="Genomic_DNA"/>
</dbReference>
<dbReference type="Proteomes" id="UP000294641">
    <property type="component" value="Unassembled WGS sequence"/>
</dbReference>
<dbReference type="EMBL" id="SNZG01000030">
    <property type="protein sequence ID" value="TDR35536.1"/>
    <property type="molecule type" value="Genomic_DNA"/>
</dbReference>
<keyword evidence="1" id="KW-0812">Transmembrane</keyword>
<reference evidence="2 4" key="1">
    <citation type="submission" date="2018-06" db="EMBL/GenBank/DDBJ databases">
        <authorList>
            <consortium name="Pathogen Informatics"/>
            <person name="Doyle S."/>
        </authorList>
    </citation>
    <scope>NUCLEOTIDE SEQUENCE [LARGE SCALE GENOMIC DNA]</scope>
    <source>
        <strain evidence="2 4">NCTC10597</strain>
    </source>
</reference>
<reference evidence="3 5" key="2">
    <citation type="submission" date="2019-03" db="EMBL/GenBank/DDBJ databases">
        <title>Genomic Encyclopedia of Type Strains, Phase IV (KMG-IV): sequencing the most valuable type-strain genomes for metagenomic binning, comparative biology and taxonomic classification.</title>
        <authorList>
            <person name="Goeker M."/>
        </authorList>
    </citation>
    <scope>NUCLEOTIDE SEQUENCE [LARGE SCALE GENOMIC DNA]</scope>
    <source>
        <strain evidence="3 5">DSM 20580</strain>
    </source>
</reference>
<proteinExistence type="predicted"/>
<evidence type="ECO:0000256" key="1">
    <source>
        <dbReference type="SAM" id="Phobius"/>
    </source>
</evidence>
<keyword evidence="1" id="KW-1133">Transmembrane helix</keyword>
<evidence type="ECO:0000313" key="4">
    <source>
        <dbReference type="Proteomes" id="UP000254330"/>
    </source>
</evidence>
<gene>
    <name evidence="3" type="ORF">DFR61_13031</name>
    <name evidence="2" type="ORF">NCTC10597_00872</name>
</gene>
<keyword evidence="5" id="KW-1185">Reference proteome</keyword>
<evidence type="ECO:0000313" key="3">
    <source>
        <dbReference type="EMBL" id="TDR35536.1"/>
    </source>
</evidence>
<evidence type="ECO:0000313" key="5">
    <source>
        <dbReference type="Proteomes" id="UP000294641"/>
    </source>
</evidence>
<dbReference type="AlphaFoldDB" id="A0A8B4Q923"/>
<organism evidence="2 4">
    <name type="scientific">Kurthia zopfii</name>
    <dbReference type="NCBI Taxonomy" id="1650"/>
    <lineage>
        <taxon>Bacteria</taxon>
        <taxon>Bacillati</taxon>
        <taxon>Bacillota</taxon>
        <taxon>Bacilli</taxon>
        <taxon>Bacillales</taxon>
        <taxon>Caryophanaceae</taxon>
        <taxon>Kurthia</taxon>
    </lineage>
</organism>
<accession>A0A8B4Q923</accession>
<name>A0A8B4Q923_9BACL</name>